<dbReference type="EMBL" id="AECZ01000017">
    <property type="protein sequence ID" value="EFL50657.1"/>
    <property type="molecule type" value="Genomic_DNA"/>
</dbReference>
<name>E1JY83_SOLFR</name>
<evidence type="ECO:0000313" key="3">
    <source>
        <dbReference type="EMBL" id="EFL50657.1"/>
    </source>
</evidence>
<dbReference type="Pfam" id="PF12996">
    <property type="entry name" value="DUF3880"/>
    <property type="match status" value="1"/>
</dbReference>
<evidence type="ECO:0000313" key="4">
    <source>
        <dbReference type="Proteomes" id="UP000006250"/>
    </source>
</evidence>
<feature type="domain" description="Spore protein YkvP/CgeB glycosyl transferase-like" evidence="2">
    <location>
        <begin position="426"/>
        <end position="558"/>
    </location>
</feature>
<keyword evidence="4" id="KW-1185">Reference proteome</keyword>
<evidence type="ECO:0000259" key="1">
    <source>
        <dbReference type="Pfam" id="PF12996"/>
    </source>
</evidence>
<gene>
    <name evidence="3" type="ORF">DesfrDRAFT_2598</name>
</gene>
<evidence type="ECO:0000259" key="2">
    <source>
        <dbReference type="Pfam" id="PF13524"/>
    </source>
</evidence>
<reference evidence="3 4" key="1">
    <citation type="submission" date="2010-08" db="EMBL/GenBank/DDBJ databases">
        <title>The draft genome of Desulfovibrio fructosovorans JJ.</title>
        <authorList>
            <consortium name="US DOE Joint Genome Institute (JGI-PGF)"/>
            <person name="Lucas S."/>
            <person name="Copeland A."/>
            <person name="Lapidus A."/>
            <person name="Cheng J.-F."/>
            <person name="Bruce D."/>
            <person name="Goodwin L."/>
            <person name="Pitluck S."/>
            <person name="Land M.L."/>
            <person name="Hauser L."/>
            <person name="Chang Y.-J."/>
            <person name="Jeffries C."/>
            <person name="Wall J.D."/>
            <person name="Stahl D.A."/>
            <person name="Arkin A.P."/>
            <person name="Dehal P."/>
            <person name="Stolyar S.M."/>
            <person name="Hazen T.C."/>
            <person name="Woyke T.J."/>
        </authorList>
    </citation>
    <scope>NUCLEOTIDE SEQUENCE [LARGE SCALE GENOMIC DNA]</scope>
    <source>
        <strain evidence="3 4">JJ</strain>
    </source>
</reference>
<dbReference type="STRING" id="596151.DesfrDRAFT_2598"/>
<proteinExistence type="predicted"/>
<dbReference type="OrthoDB" id="9179708at2"/>
<dbReference type="AlphaFoldDB" id="E1JY83"/>
<dbReference type="Proteomes" id="UP000006250">
    <property type="component" value="Unassembled WGS sequence"/>
</dbReference>
<dbReference type="eggNOG" id="COG4641">
    <property type="taxonomic scope" value="Bacteria"/>
</dbReference>
<dbReference type="InterPro" id="IPR024542">
    <property type="entry name" value="YkvP_N"/>
</dbReference>
<dbReference type="Pfam" id="PF13524">
    <property type="entry name" value="Glyco_trans_1_2"/>
    <property type="match status" value="1"/>
</dbReference>
<organism evidence="3 4">
    <name type="scientific">Solidesulfovibrio fructosivorans JJ]</name>
    <dbReference type="NCBI Taxonomy" id="596151"/>
    <lineage>
        <taxon>Bacteria</taxon>
        <taxon>Pseudomonadati</taxon>
        <taxon>Thermodesulfobacteriota</taxon>
        <taxon>Desulfovibrionia</taxon>
        <taxon>Desulfovibrionales</taxon>
        <taxon>Desulfovibrionaceae</taxon>
        <taxon>Solidesulfovibrio</taxon>
    </lineage>
</organism>
<accession>E1JY83</accession>
<feature type="domain" description="Spore protein YkvP N-terminal" evidence="1">
    <location>
        <begin position="259"/>
        <end position="337"/>
    </location>
</feature>
<dbReference type="InterPro" id="IPR055259">
    <property type="entry name" value="YkvP/CgeB_Glyco_trans-like"/>
</dbReference>
<comment type="caution">
    <text evidence="3">The sequence shown here is derived from an EMBL/GenBank/DDBJ whole genome shotgun (WGS) entry which is preliminary data.</text>
</comment>
<dbReference type="RefSeq" id="WP_005994508.1">
    <property type="nucleotide sequence ID" value="NZ_AECZ01000017.1"/>
</dbReference>
<sequence>MDRPAAPAYAAEAVAGPDGALADVRLTVSGKTRHLAGRGGAEAERERALALAAAGGLPVFVGAGLGAGIAAVAANHAGPIFVLDKEEAIDAATGVRKALADRPSVVFLDDADPRRAAARVTDAARQAGFSALAVIAHPAYPRLDPAWYGAVVTALRGYDALRARLRGPRFAGGPPRVLILSRPYFLYREIEAALTRLAITWRRVATGTGDTGDEGTVAAILGAITDFHPDMALTVNHLGLDREGRLAGLLADIGLPLASWFVDSPRLILHDYAALATDATMVFSYDADALPELASAGFRHTAWLPLGTDPHLFSPLAADPAAPHPWRADVSFVGASMAEQAREALARLTPFPALRRALPQAAAAFMASPEKSARAFLAADPGRGPAYAALPTAEARLDAELALTWEATKRYRHACVRELLPFSPLIAGDADWETVLPGMGKAWRATGPLDYYADLPGFYPRSAVNLNCTSLQMKGAVNQRVFDAPATGAFVLSDAREQLARLFDIGREAITYAVPEEIGPLVRHYLAHPAERARIATAARKRVLAEHTYDKRLTDLLAAMKGIFG</sequence>
<protein>
    <submittedName>
        <fullName evidence="3">Uncharacterized protein</fullName>
    </submittedName>
</protein>